<feature type="transmembrane region" description="Helical" evidence="1">
    <location>
        <begin position="48"/>
        <end position="70"/>
    </location>
</feature>
<keyword evidence="1" id="KW-0472">Membrane</keyword>
<name>A0A1G1W8I4_9BACT</name>
<dbReference type="STRING" id="1802593.A2172_05030"/>
<dbReference type="Proteomes" id="UP000176631">
    <property type="component" value="Unassembled WGS sequence"/>
</dbReference>
<sequence>MEIVTKLVTTVVFGGGWLLLLLGLVAIIPIATSQLRTVRPVNPFVDMLGEFVCMMAAVTLITVGGLMVLASTRAFGLM</sequence>
<evidence type="ECO:0000256" key="1">
    <source>
        <dbReference type="SAM" id="Phobius"/>
    </source>
</evidence>
<evidence type="ECO:0000313" key="3">
    <source>
        <dbReference type="Proteomes" id="UP000176631"/>
    </source>
</evidence>
<feature type="transmembrane region" description="Helical" evidence="1">
    <location>
        <begin position="7"/>
        <end position="28"/>
    </location>
</feature>
<comment type="caution">
    <text evidence="2">The sequence shown here is derived from an EMBL/GenBank/DDBJ whole genome shotgun (WGS) entry which is preliminary data.</text>
</comment>
<gene>
    <name evidence="2" type="ORF">A2172_05030</name>
</gene>
<accession>A0A1G1W8I4</accession>
<organism evidence="2 3">
    <name type="scientific">Candidatus Woykebacteria bacterium RBG_13_40_15</name>
    <dbReference type="NCBI Taxonomy" id="1802593"/>
    <lineage>
        <taxon>Bacteria</taxon>
        <taxon>Candidatus Woykeibacteriota</taxon>
    </lineage>
</organism>
<keyword evidence="1" id="KW-1133">Transmembrane helix</keyword>
<reference evidence="2 3" key="1">
    <citation type="journal article" date="2016" name="Nat. Commun.">
        <title>Thousands of microbial genomes shed light on interconnected biogeochemical processes in an aquifer system.</title>
        <authorList>
            <person name="Anantharaman K."/>
            <person name="Brown C.T."/>
            <person name="Hug L.A."/>
            <person name="Sharon I."/>
            <person name="Castelle C.J."/>
            <person name="Probst A.J."/>
            <person name="Thomas B.C."/>
            <person name="Singh A."/>
            <person name="Wilkins M.J."/>
            <person name="Karaoz U."/>
            <person name="Brodie E.L."/>
            <person name="Williams K.H."/>
            <person name="Hubbard S.S."/>
            <person name="Banfield J.F."/>
        </authorList>
    </citation>
    <scope>NUCLEOTIDE SEQUENCE [LARGE SCALE GENOMIC DNA]</scope>
</reference>
<keyword evidence="1" id="KW-0812">Transmembrane</keyword>
<protein>
    <submittedName>
        <fullName evidence="2">Uncharacterized protein</fullName>
    </submittedName>
</protein>
<dbReference type="EMBL" id="MHCP01000019">
    <property type="protein sequence ID" value="OGY23870.1"/>
    <property type="molecule type" value="Genomic_DNA"/>
</dbReference>
<evidence type="ECO:0000313" key="2">
    <source>
        <dbReference type="EMBL" id="OGY23870.1"/>
    </source>
</evidence>
<proteinExistence type="predicted"/>
<dbReference type="AlphaFoldDB" id="A0A1G1W8I4"/>